<reference evidence="2 3" key="1">
    <citation type="submission" date="2024-02" db="EMBL/GenBank/DDBJ databases">
        <authorList>
            <person name="Chen Y."/>
            <person name="Shah S."/>
            <person name="Dougan E. K."/>
            <person name="Thang M."/>
            <person name="Chan C."/>
        </authorList>
    </citation>
    <scope>NUCLEOTIDE SEQUENCE [LARGE SCALE GENOMIC DNA]</scope>
</reference>
<comment type="caution">
    <text evidence="2">The sequence shown here is derived from an EMBL/GenBank/DDBJ whole genome shotgun (WGS) entry which is preliminary data.</text>
</comment>
<proteinExistence type="predicted"/>
<feature type="coiled-coil region" evidence="1">
    <location>
        <begin position="27"/>
        <end position="70"/>
    </location>
</feature>
<sequence>MSDSRPVVHEGDQQALADELVAAQVTQIDALRQLEKKEKEMKEATQQVFNDFLERSLEEGRKKLKLFEETPEGREYLATRAKSYVEHQTCIA</sequence>
<name>A0ABP0HJM4_9DINO</name>
<evidence type="ECO:0000256" key="1">
    <source>
        <dbReference type="SAM" id="Coils"/>
    </source>
</evidence>
<organism evidence="2 3">
    <name type="scientific">Durusdinium trenchii</name>
    <dbReference type="NCBI Taxonomy" id="1381693"/>
    <lineage>
        <taxon>Eukaryota</taxon>
        <taxon>Sar</taxon>
        <taxon>Alveolata</taxon>
        <taxon>Dinophyceae</taxon>
        <taxon>Suessiales</taxon>
        <taxon>Symbiodiniaceae</taxon>
        <taxon>Durusdinium</taxon>
    </lineage>
</organism>
<protein>
    <submittedName>
        <fullName evidence="2">Uncharacterized protein</fullName>
    </submittedName>
</protein>
<keyword evidence="3" id="KW-1185">Reference proteome</keyword>
<keyword evidence="1" id="KW-0175">Coiled coil</keyword>
<gene>
    <name evidence="2" type="ORF">CCMP2556_LOCUS2011</name>
</gene>
<evidence type="ECO:0000313" key="3">
    <source>
        <dbReference type="Proteomes" id="UP001642484"/>
    </source>
</evidence>
<dbReference type="EMBL" id="CAXAMN010000725">
    <property type="protein sequence ID" value="CAK8990315.1"/>
    <property type="molecule type" value="Genomic_DNA"/>
</dbReference>
<evidence type="ECO:0000313" key="2">
    <source>
        <dbReference type="EMBL" id="CAK8990315.1"/>
    </source>
</evidence>
<dbReference type="Proteomes" id="UP001642484">
    <property type="component" value="Unassembled WGS sequence"/>
</dbReference>
<accession>A0ABP0HJM4</accession>